<accession>A0A2C5YQ37</accession>
<name>A0A2C5YQ37_9HYPO</name>
<gene>
    <name evidence="2" type="ORF">CDD82_6399</name>
</gene>
<dbReference type="PANTHER" id="PTHR42774:SF3">
    <property type="entry name" value="KETOHEXOKINASE"/>
    <property type="match status" value="1"/>
</dbReference>
<comment type="caution">
    <text evidence="2">The sequence shown here is derived from an EMBL/GenBank/DDBJ whole genome shotgun (WGS) entry which is preliminary data.</text>
</comment>
<proteinExistence type="predicted"/>
<evidence type="ECO:0000256" key="1">
    <source>
        <dbReference type="SAM" id="SignalP"/>
    </source>
</evidence>
<reference evidence="2 3" key="1">
    <citation type="submission" date="2017-06" db="EMBL/GenBank/DDBJ databases">
        <title>Ant-infecting Ophiocordyceps genomes reveal a high diversity of potential behavioral manipulation genes and a possible major role for enterotoxins.</title>
        <authorList>
            <person name="De Bekker C."/>
            <person name="Evans H.C."/>
            <person name="Brachmann A."/>
            <person name="Hughes D.P."/>
        </authorList>
    </citation>
    <scope>NUCLEOTIDE SEQUENCE [LARGE SCALE GENOMIC DNA]</scope>
    <source>
        <strain evidence="2 3">1348a</strain>
    </source>
</reference>
<sequence>MATAMHLVLVGACYVDTILTVPHFPAQDSKLRATSLSVRRGGNCPNTLEVLLQLLARDGSERRVVPHLVSPLPRRSSPATQRILGSFAGPDGLADGLADDGPDGLAIDGPDHLADTPLFRHCLYRHAHSEPASSYIIRSAAASTRTIVNYNALPDMTLPEFHAVARSFGAAPHSWWHFEGRTPETTLACMHLLRNLLPAARISVEVEKPDRPGLEALAAEADVVFYSRAWAESRRHQSAGACLTAQTRRPG</sequence>
<evidence type="ECO:0000313" key="2">
    <source>
        <dbReference type="EMBL" id="PHH71635.1"/>
    </source>
</evidence>
<dbReference type="Proteomes" id="UP000224854">
    <property type="component" value="Unassembled WGS sequence"/>
</dbReference>
<dbReference type="EMBL" id="NJEU01000658">
    <property type="protein sequence ID" value="PHH71635.1"/>
    <property type="molecule type" value="Genomic_DNA"/>
</dbReference>
<dbReference type="SUPFAM" id="SSF53613">
    <property type="entry name" value="Ribokinase-like"/>
    <property type="match status" value="1"/>
</dbReference>
<dbReference type="InterPro" id="IPR052562">
    <property type="entry name" value="Ketohexokinase-related"/>
</dbReference>
<dbReference type="AlphaFoldDB" id="A0A2C5YQ37"/>
<organism evidence="2 3">
    <name type="scientific">Ophiocordyceps australis</name>
    <dbReference type="NCBI Taxonomy" id="1399860"/>
    <lineage>
        <taxon>Eukaryota</taxon>
        <taxon>Fungi</taxon>
        <taxon>Dikarya</taxon>
        <taxon>Ascomycota</taxon>
        <taxon>Pezizomycotina</taxon>
        <taxon>Sordariomycetes</taxon>
        <taxon>Hypocreomycetidae</taxon>
        <taxon>Hypocreales</taxon>
        <taxon>Ophiocordycipitaceae</taxon>
        <taxon>Ophiocordyceps</taxon>
    </lineage>
</organism>
<evidence type="ECO:0000313" key="3">
    <source>
        <dbReference type="Proteomes" id="UP000224854"/>
    </source>
</evidence>
<feature type="chain" id="PRO_5012677089" description="Carbohydrate kinase PfkB domain-containing protein" evidence="1">
    <location>
        <begin position="21"/>
        <end position="251"/>
    </location>
</feature>
<feature type="signal peptide" evidence="1">
    <location>
        <begin position="1"/>
        <end position="20"/>
    </location>
</feature>
<evidence type="ECO:0008006" key="4">
    <source>
        <dbReference type="Google" id="ProtNLM"/>
    </source>
</evidence>
<dbReference type="InterPro" id="IPR029056">
    <property type="entry name" value="Ribokinase-like"/>
</dbReference>
<dbReference type="OrthoDB" id="204058at2759"/>
<keyword evidence="3" id="KW-1185">Reference proteome</keyword>
<protein>
    <recommendedName>
        <fullName evidence="4">Carbohydrate kinase PfkB domain-containing protein</fullName>
    </recommendedName>
</protein>
<dbReference type="PANTHER" id="PTHR42774">
    <property type="entry name" value="PHOSPHOTRANSFERASE SYSTEM TRANSPORT PROTEIN"/>
    <property type="match status" value="1"/>
</dbReference>
<keyword evidence="1" id="KW-0732">Signal</keyword>
<dbReference type="Gene3D" id="3.40.1190.20">
    <property type="match status" value="1"/>
</dbReference>